<keyword evidence="4" id="KW-1185">Reference proteome</keyword>
<sequence>MSQNRTKLKLESFCGLRRYLNNSIVRAEDDAEEMDDD</sequence>
<dbReference type="Proteomes" id="UP000663848">
    <property type="component" value="Unassembled WGS sequence"/>
</dbReference>
<gene>
    <name evidence="2" type="ORF">QYT958_LOCUS40698</name>
    <name evidence="1" type="ORF">UJA718_LOCUS41964</name>
</gene>
<feature type="non-terminal residue" evidence="2">
    <location>
        <position position="1"/>
    </location>
</feature>
<feature type="non-terminal residue" evidence="2">
    <location>
        <position position="37"/>
    </location>
</feature>
<dbReference type="EMBL" id="CAJOBP010051824">
    <property type="protein sequence ID" value="CAF4816380.1"/>
    <property type="molecule type" value="Genomic_DNA"/>
</dbReference>
<proteinExistence type="predicted"/>
<organism evidence="2 3">
    <name type="scientific">Rotaria socialis</name>
    <dbReference type="NCBI Taxonomy" id="392032"/>
    <lineage>
        <taxon>Eukaryota</taxon>
        <taxon>Metazoa</taxon>
        <taxon>Spiralia</taxon>
        <taxon>Gnathifera</taxon>
        <taxon>Rotifera</taxon>
        <taxon>Eurotatoria</taxon>
        <taxon>Bdelloidea</taxon>
        <taxon>Philodinida</taxon>
        <taxon>Philodinidae</taxon>
        <taxon>Rotaria</taxon>
    </lineage>
</organism>
<reference evidence="2" key="1">
    <citation type="submission" date="2021-02" db="EMBL/GenBank/DDBJ databases">
        <authorList>
            <person name="Nowell W R."/>
        </authorList>
    </citation>
    <scope>NUCLEOTIDE SEQUENCE</scope>
</reference>
<protein>
    <submittedName>
        <fullName evidence="2">Uncharacterized protein</fullName>
    </submittedName>
</protein>
<evidence type="ECO:0000313" key="4">
    <source>
        <dbReference type="Proteomes" id="UP000663873"/>
    </source>
</evidence>
<dbReference type="EMBL" id="CAJOBR010043136">
    <property type="protein sequence ID" value="CAF5031543.1"/>
    <property type="molecule type" value="Genomic_DNA"/>
</dbReference>
<accession>A0A822BN25</accession>
<evidence type="ECO:0000313" key="1">
    <source>
        <dbReference type="EMBL" id="CAF4816380.1"/>
    </source>
</evidence>
<name>A0A822BN25_9BILA</name>
<dbReference type="Proteomes" id="UP000663873">
    <property type="component" value="Unassembled WGS sequence"/>
</dbReference>
<dbReference type="AlphaFoldDB" id="A0A822BN25"/>
<evidence type="ECO:0000313" key="3">
    <source>
        <dbReference type="Proteomes" id="UP000663848"/>
    </source>
</evidence>
<evidence type="ECO:0000313" key="2">
    <source>
        <dbReference type="EMBL" id="CAF5031543.1"/>
    </source>
</evidence>
<comment type="caution">
    <text evidence="2">The sequence shown here is derived from an EMBL/GenBank/DDBJ whole genome shotgun (WGS) entry which is preliminary data.</text>
</comment>